<dbReference type="InterPro" id="IPR024079">
    <property type="entry name" value="MetalloPept_cat_dom_sf"/>
</dbReference>
<evidence type="ECO:0008006" key="3">
    <source>
        <dbReference type="Google" id="ProtNLM"/>
    </source>
</evidence>
<protein>
    <recommendedName>
        <fullName evidence="3">Glycoside hydrolase</fullName>
    </recommendedName>
</protein>
<accession>A0ABW4Z877</accession>
<comment type="caution">
    <text evidence="1">The sequence shown here is derived from an EMBL/GenBank/DDBJ whole genome shotgun (WGS) entry which is preliminary data.</text>
</comment>
<dbReference type="Proteomes" id="UP001597389">
    <property type="component" value="Unassembled WGS sequence"/>
</dbReference>
<reference evidence="2" key="1">
    <citation type="journal article" date="2019" name="Int. J. Syst. Evol. Microbiol.">
        <title>The Global Catalogue of Microorganisms (GCM) 10K type strain sequencing project: providing services to taxonomists for standard genome sequencing and annotation.</title>
        <authorList>
            <consortium name="The Broad Institute Genomics Platform"/>
            <consortium name="The Broad Institute Genome Sequencing Center for Infectious Disease"/>
            <person name="Wu L."/>
            <person name="Ma J."/>
        </authorList>
    </citation>
    <scope>NUCLEOTIDE SEQUENCE [LARGE SCALE GENOMIC DNA]</scope>
    <source>
        <strain evidence="2">CCUG 57942</strain>
    </source>
</reference>
<dbReference type="RefSeq" id="WP_377177385.1">
    <property type="nucleotide sequence ID" value="NZ_JBHUJB010000013.1"/>
</dbReference>
<dbReference type="Gene3D" id="3.40.390.10">
    <property type="entry name" value="Collagenase (Catalytic Domain)"/>
    <property type="match status" value="1"/>
</dbReference>
<dbReference type="SUPFAM" id="SSF55486">
    <property type="entry name" value="Metalloproteases ('zincins'), catalytic domain"/>
    <property type="match status" value="1"/>
</dbReference>
<gene>
    <name evidence="1" type="ORF">ACFSW8_02800</name>
</gene>
<name>A0ABW4Z877_9BACT</name>
<proteinExistence type="predicted"/>
<organism evidence="1 2">
    <name type="scientific">Rubritalea tangerina</name>
    <dbReference type="NCBI Taxonomy" id="430798"/>
    <lineage>
        <taxon>Bacteria</taxon>
        <taxon>Pseudomonadati</taxon>
        <taxon>Verrucomicrobiota</taxon>
        <taxon>Verrucomicrobiia</taxon>
        <taxon>Verrucomicrobiales</taxon>
        <taxon>Rubritaleaceae</taxon>
        <taxon>Rubritalea</taxon>
    </lineage>
</organism>
<dbReference type="EMBL" id="JBHUJB010000013">
    <property type="protein sequence ID" value="MFD2157822.1"/>
    <property type="molecule type" value="Genomic_DNA"/>
</dbReference>
<sequence length="240" mass="27278">MSQRPTCSVIGKAPLTNTFASFYQKVTFYHDLPIVSSAKVSSAAHAKAYEIVSHMLSDKPEVRAAIIRNKVVVAIMAPTELTTDIPEHSDLAPKEHWDQRARGLGATKSRPATSCGEENLLKLHDDRYKGENILIHEFAHTIHQMGINDVDPHFEQKLQALYHAAMEQKLWHGTYAATNHIEYWAEGVQCWYNANREASPPNGVHNHINTREELRAYDKALYDLIDQWFSPPPHTPKNQY</sequence>
<evidence type="ECO:0000313" key="1">
    <source>
        <dbReference type="EMBL" id="MFD2157822.1"/>
    </source>
</evidence>
<evidence type="ECO:0000313" key="2">
    <source>
        <dbReference type="Proteomes" id="UP001597389"/>
    </source>
</evidence>
<keyword evidence="2" id="KW-1185">Reference proteome</keyword>